<feature type="compositionally biased region" description="Acidic residues" evidence="1">
    <location>
        <begin position="72"/>
        <end position="93"/>
    </location>
</feature>
<reference evidence="3" key="1">
    <citation type="submission" date="2017-04" db="EMBL/GenBank/DDBJ databases">
        <title>Population genomics of picophytoplankton unveils novel chromosome hypervariability.</title>
        <authorList>
            <consortium name="DOE Joint Genome Institute"/>
            <person name="Blanc-Mathieu R."/>
            <person name="Krasovec M."/>
            <person name="Hebrard M."/>
            <person name="Yau S."/>
            <person name="Desgranges E."/>
            <person name="Martin J."/>
            <person name="Schackwitz W."/>
            <person name="Kuo A."/>
            <person name="Salin G."/>
            <person name="Donnadieu C."/>
            <person name="Desdevises Y."/>
            <person name="Sanchez-Ferandin S."/>
            <person name="Moreau H."/>
            <person name="Rivals E."/>
            <person name="Grigoriev I.V."/>
            <person name="Grimsley N."/>
            <person name="Eyre-Walker A."/>
            <person name="Piganeau G."/>
        </authorList>
    </citation>
    <scope>NUCLEOTIDE SEQUENCE [LARGE SCALE GENOMIC DNA]</scope>
    <source>
        <strain evidence="3">RCC 1115</strain>
    </source>
</reference>
<feature type="domain" description="NAD(P)-binding" evidence="2">
    <location>
        <begin position="108"/>
        <end position="272"/>
    </location>
</feature>
<dbReference type="EMBL" id="KZ155785">
    <property type="protein sequence ID" value="OUS45859.1"/>
    <property type="molecule type" value="Genomic_DNA"/>
</dbReference>
<dbReference type="PANTHER" id="PTHR47869">
    <property type="entry name" value="OS03G0410700 PROTEIN"/>
    <property type="match status" value="1"/>
</dbReference>
<dbReference type="InterPro" id="IPR036291">
    <property type="entry name" value="NAD(P)-bd_dom_sf"/>
</dbReference>
<dbReference type="Gene3D" id="3.40.50.720">
    <property type="entry name" value="NAD(P)-binding Rossmann-like Domain"/>
    <property type="match status" value="1"/>
</dbReference>
<dbReference type="AlphaFoldDB" id="A0A1Y5I8H0"/>
<evidence type="ECO:0000313" key="3">
    <source>
        <dbReference type="EMBL" id="OUS45859.1"/>
    </source>
</evidence>
<accession>A0A1Y5I8H0</accession>
<protein>
    <submittedName>
        <fullName evidence="3">NADH(P)-binding-domain-containing protein</fullName>
    </submittedName>
</protein>
<evidence type="ECO:0000259" key="2">
    <source>
        <dbReference type="Pfam" id="PF13460"/>
    </source>
</evidence>
<evidence type="ECO:0000256" key="1">
    <source>
        <dbReference type="SAM" id="MobiDB-lite"/>
    </source>
</evidence>
<feature type="region of interest" description="Disordered" evidence="1">
    <location>
        <begin position="1"/>
        <end position="26"/>
    </location>
</feature>
<dbReference type="InterPro" id="IPR016040">
    <property type="entry name" value="NAD(P)-bd_dom"/>
</dbReference>
<sequence>MRAIAASPARPRARPSAASVVKHRSSGIVRAGKSTRGLFDDVLDMLEGGKKLRRWYGSDSSVGARGSRANDDADDAADDPSVDDAAPEDEDEDVELDVPRTAILVTNATGTLGESVCARLILAKANVVAEVGERERASAEGRFGPYARLASDAWSVGARLNGVRAVVACGALERGFVDACVRRKVKHIVLVSSAKSASNGLFASAEEKARWDRGREAECAASGLAVTVIRPTRVKEAPGGSKEIVFAQGDTASGEITVEDLAETCARALTKPPRAGTALTFEVSNGSEARSERDDWNALFNSLKA</sequence>
<feature type="region of interest" description="Disordered" evidence="1">
    <location>
        <begin position="56"/>
        <end position="93"/>
    </location>
</feature>
<feature type="compositionally biased region" description="Low complexity" evidence="1">
    <location>
        <begin position="1"/>
        <end position="19"/>
    </location>
</feature>
<dbReference type="Pfam" id="PF13460">
    <property type="entry name" value="NAD_binding_10"/>
    <property type="match status" value="1"/>
</dbReference>
<gene>
    <name evidence="3" type="ORF">BE221DRAFT_76107</name>
</gene>
<organism evidence="3">
    <name type="scientific">Ostreococcus tauri</name>
    <name type="common">Marine green alga</name>
    <dbReference type="NCBI Taxonomy" id="70448"/>
    <lineage>
        <taxon>Eukaryota</taxon>
        <taxon>Viridiplantae</taxon>
        <taxon>Chlorophyta</taxon>
        <taxon>Mamiellophyceae</taxon>
        <taxon>Mamiellales</taxon>
        <taxon>Bathycoccaceae</taxon>
        <taxon>Ostreococcus</taxon>
    </lineage>
</organism>
<proteinExistence type="predicted"/>
<dbReference type="SUPFAM" id="SSF51735">
    <property type="entry name" value="NAD(P)-binding Rossmann-fold domains"/>
    <property type="match status" value="1"/>
</dbReference>
<name>A0A1Y5I8H0_OSTTA</name>
<dbReference type="eggNOG" id="ENOG502QR94">
    <property type="taxonomic scope" value="Eukaryota"/>
</dbReference>
<dbReference type="PANTHER" id="PTHR47869:SF2">
    <property type="entry name" value="OS03G0410700 PROTEIN"/>
    <property type="match status" value="1"/>
</dbReference>
<dbReference type="Proteomes" id="UP000195557">
    <property type="component" value="Unassembled WGS sequence"/>
</dbReference>